<dbReference type="SUPFAM" id="SSF54626">
    <property type="entry name" value="Chalcone isomerase"/>
    <property type="match status" value="1"/>
</dbReference>
<dbReference type="InterPro" id="IPR016089">
    <property type="entry name" value="Chalcone_isomerase_bundle_sf"/>
</dbReference>
<evidence type="ECO:0000313" key="2">
    <source>
        <dbReference type="EMBL" id="KAI7839492.1"/>
    </source>
</evidence>
<keyword evidence="3" id="KW-1185">Reference proteome</keyword>
<comment type="similarity">
    <text evidence="1">Belongs to the chalcone isomerase family.</text>
</comment>
<dbReference type="EMBL" id="JADXDR010000100">
    <property type="protein sequence ID" value="KAI7839492.1"/>
    <property type="molecule type" value="Genomic_DNA"/>
</dbReference>
<dbReference type="GO" id="GO:0016872">
    <property type="term" value="F:intramolecular lyase activity"/>
    <property type="evidence" value="ECO:0007669"/>
    <property type="project" value="InterPro"/>
</dbReference>
<protein>
    <submittedName>
        <fullName evidence="2">Uncharacterized protein</fullName>
    </submittedName>
</protein>
<sequence>MNGTTSTAEADASLQRQLESLTPEQRDALRAYAADYVARRSRVVVDGKSTSLKRFARRVAEKKKLFESGAMEETVRTIPRWQLQQGIPARELRQGAYKQQLRDHEEAELELDRFGQGVVTSRATGLGSLLGSRRRDFAWGIYARADDAERVLHEAWAERDQQQAVASEDLYLDIVRYAHQMELTLIALTSRPLPLAATRQQLAGKLEASMQRLSGKAELAPKAKADLQQFVSMFNDNRVAPAGWMDGAGNVREGTHFLFSTTPEGHLVAEAITPGRLKERKTSRICVNQSPLVTASVFDMFLGPQPLDEHGKQDVGHGMVWAANGFRFRPWEMRPGQYVAAKGPDGRLTYPKPDPQQEECMALPLRPSVFQLLDEGTRPLQRMLLDSIQAAAAVDAS</sequence>
<dbReference type="Gene3D" id="3.50.70.10">
    <property type="match status" value="1"/>
</dbReference>
<gene>
    <name evidence="2" type="ORF">COHA_006759</name>
</gene>
<dbReference type="AlphaFoldDB" id="A0AAD5DK53"/>
<dbReference type="InterPro" id="IPR036298">
    <property type="entry name" value="Chalcone_isomerase_sf"/>
</dbReference>
<proteinExistence type="inferred from homology"/>
<organism evidence="2 3">
    <name type="scientific">Chlorella ohadii</name>
    <dbReference type="NCBI Taxonomy" id="2649997"/>
    <lineage>
        <taxon>Eukaryota</taxon>
        <taxon>Viridiplantae</taxon>
        <taxon>Chlorophyta</taxon>
        <taxon>core chlorophytes</taxon>
        <taxon>Trebouxiophyceae</taxon>
        <taxon>Chlorellales</taxon>
        <taxon>Chlorellaceae</taxon>
        <taxon>Chlorella clade</taxon>
        <taxon>Chlorella</taxon>
    </lineage>
</organism>
<evidence type="ECO:0000313" key="3">
    <source>
        <dbReference type="Proteomes" id="UP001205105"/>
    </source>
</evidence>
<reference evidence="2" key="1">
    <citation type="submission" date="2020-11" db="EMBL/GenBank/DDBJ databases">
        <title>Chlorella ohadii genome sequencing and assembly.</title>
        <authorList>
            <person name="Murik O."/>
            <person name="Treves H."/>
            <person name="Kedem I."/>
            <person name="Shotland Y."/>
            <person name="Kaplan A."/>
        </authorList>
    </citation>
    <scope>NUCLEOTIDE SEQUENCE</scope>
    <source>
        <strain evidence="2">1</strain>
    </source>
</reference>
<evidence type="ECO:0000256" key="1">
    <source>
        <dbReference type="ARBA" id="ARBA00007166"/>
    </source>
</evidence>
<name>A0AAD5DK53_9CHLO</name>
<accession>A0AAD5DK53</accession>
<dbReference type="Gene3D" id="1.10.890.20">
    <property type="match status" value="1"/>
</dbReference>
<dbReference type="Proteomes" id="UP001205105">
    <property type="component" value="Unassembled WGS sequence"/>
</dbReference>
<dbReference type="InterPro" id="IPR016088">
    <property type="entry name" value="Chalcone_isomerase_3-sand"/>
</dbReference>
<comment type="caution">
    <text evidence="2">The sequence shown here is derived from an EMBL/GenBank/DDBJ whole genome shotgun (WGS) entry which is preliminary data.</text>
</comment>